<evidence type="ECO:0000256" key="1">
    <source>
        <dbReference type="SAM" id="Phobius"/>
    </source>
</evidence>
<reference evidence="2 3" key="1">
    <citation type="submission" date="2016-11" db="EMBL/GenBank/DDBJ databases">
        <authorList>
            <person name="Jaros S."/>
            <person name="Januszkiewicz K."/>
            <person name="Wedrychowicz H."/>
        </authorList>
    </citation>
    <scope>NUCLEOTIDE SEQUENCE [LARGE SCALE GENOMIC DNA]</scope>
    <source>
        <strain evidence="2 3">DSM 9705</strain>
    </source>
</reference>
<evidence type="ECO:0008006" key="4">
    <source>
        <dbReference type="Google" id="ProtNLM"/>
    </source>
</evidence>
<dbReference type="STRING" id="1121409.SAMN02745124_02473"/>
<evidence type="ECO:0000313" key="3">
    <source>
        <dbReference type="Proteomes" id="UP000184139"/>
    </source>
</evidence>
<evidence type="ECO:0000313" key="2">
    <source>
        <dbReference type="EMBL" id="SHH90021.1"/>
    </source>
</evidence>
<dbReference type="EMBL" id="FQXS01000014">
    <property type="protein sequence ID" value="SHH90021.1"/>
    <property type="molecule type" value="Genomic_DNA"/>
</dbReference>
<protein>
    <recommendedName>
        <fullName evidence="4">DUF4492 domain-containing protein</fullName>
    </recommendedName>
</protein>
<dbReference type="AlphaFoldDB" id="A0A1M5WRF5"/>
<dbReference type="Proteomes" id="UP000184139">
    <property type="component" value="Unassembled WGS sequence"/>
</dbReference>
<dbReference type="OrthoDB" id="1122086at2"/>
<keyword evidence="3" id="KW-1185">Reference proteome</keyword>
<sequence>MTIWSYPIRIFRFYRDGFAAMTVGRTLWKLIFIKLFIMFAVLKVFFFPDFLTTRFDTDEQRAGYVLEQITNGAANQDERRNSHGRD</sequence>
<name>A0A1M5WRF5_9BACT</name>
<dbReference type="RefSeq" id="WP_073376442.1">
    <property type="nucleotide sequence ID" value="NZ_FQXS01000014.1"/>
</dbReference>
<gene>
    <name evidence="2" type="ORF">SAMN02745124_02473</name>
</gene>
<dbReference type="InterPro" id="IPR027853">
    <property type="entry name" value="DUF4492"/>
</dbReference>
<keyword evidence="1" id="KW-0472">Membrane</keyword>
<accession>A0A1M5WRF5</accession>
<proteinExistence type="predicted"/>
<organism evidence="2 3">
    <name type="scientific">Desulfofustis glycolicus DSM 9705</name>
    <dbReference type="NCBI Taxonomy" id="1121409"/>
    <lineage>
        <taxon>Bacteria</taxon>
        <taxon>Pseudomonadati</taxon>
        <taxon>Thermodesulfobacteriota</taxon>
        <taxon>Desulfobulbia</taxon>
        <taxon>Desulfobulbales</taxon>
        <taxon>Desulfocapsaceae</taxon>
        <taxon>Desulfofustis</taxon>
    </lineage>
</organism>
<keyword evidence="1" id="KW-0812">Transmembrane</keyword>
<dbReference type="Pfam" id="PF14899">
    <property type="entry name" value="DUF4492"/>
    <property type="match status" value="1"/>
</dbReference>
<feature type="transmembrane region" description="Helical" evidence="1">
    <location>
        <begin position="27"/>
        <end position="46"/>
    </location>
</feature>
<keyword evidence="1" id="KW-1133">Transmembrane helix</keyword>